<evidence type="ECO:0000256" key="6">
    <source>
        <dbReference type="SAM" id="MobiDB-lite"/>
    </source>
</evidence>
<sequence length="418" mass="46393">MTSQSAATSSVPGPNSDATHFNEQAKEPFKNGDYTEAVRLYKLAIVADTSNSALYLCNLSAAYLKLRRFKGAESAAHTALIREPKSIKARYRRSVAKREQGRSLEALVDLSSVLAVSPGNAEALGAFQEISDRLLAGGTRRLCFHEIVASDYPAAFAPPIPVRMSLSTPIEIPPSIEALEDPDSGFIPLSHRRICQTCKAIKRRQKMKQCRNAMYCNKTCQRAHWDEHKIKCAPSSDNHRTLYLARRLMECEYFADLLTVYCLRTAGCAEGTFPTRRSARVLSVIVDMAPISTSPSSQGKRLRVKHLTAVPVAVLPEELVLSYNTMFTDMRGTYPDMPLICICITASGVHGRGEDPRFKMHMNVVAPELAPPDLNVLVRSASYRSDRLVTPDPDLLYSLIEEELAGDDKNHYGMRDIQ</sequence>
<evidence type="ECO:0000256" key="4">
    <source>
        <dbReference type="ARBA" id="ARBA00022833"/>
    </source>
</evidence>
<dbReference type="PROSITE" id="PS50865">
    <property type="entry name" value="ZF_MYND_2"/>
    <property type="match status" value="1"/>
</dbReference>
<name>A0AAD7JD20_9AGAR</name>
<dbReference type="SMART" id="SM00028">
    <property type="entry name" value="TPR"/>
    <property type="match status" value="3"/>
</dbReference>
<dbReference type="Pfam" id="PF01753">
    <property type="entry name" value="zf-MYND"/>
    <property type="match status" value="1"/>
</dbReference>
<dbReference type="PANTHER" id="PTHR46423">
    <property type="entry name" value="RNA POLYMERASE II-ASSOCIATED PROTEIN 3"/>
    <property type="match status" value="1"/>
</dbReference>
<evidence type="ECO:0000256" key="2">
    <source>
        <dbReference type="ARBA" id="ARBA00022771"/>
    </source>
</evidence>
<organism evidence="8 9">
    <name type="scientific">Mycena maculata</name>
    <dbReference type="NCBI Taxonomy" id="230809"/>
    <lineage>
        <taxon>Eukaryota</taxon>
        <taxon>Fungi</taxon>
        <taxon>Dikarya</taxon>
        <taxon>Basidiomycota</taxon>
        <taxon>Agaricomycotina</taxon>
        <taxon>Agaricomycetes</taxon>
        <taxon>Agaricomycetidae</taxon>
        <taxon>Agaricales</taxon>
        <taxon>Marasmiineae</taxon>
        <taxon>Mycenaceae</taxon>
        <taxon>Mycena</taxon>
    </lineage>
</organism>
<dbReference type="InterPro" id="IPR011990">
    <property type="entry name" value="TPR-like_helical_dom_sf"/>
</dbReference>
<evidence type="ECO:0000256" key="5">
    <source>
        <dbReference type="PROSITE-ProRule" id="PRU00134"/>
    </source>
</evidence>
<dbReference type="Proteomes" id="UP001215280">
    <property type="component" value="Unassembled WGS sequence"/>
</dbReference>
<dbReference type="InterPro" id="IPR051966">
    <property type="entry name" value="RPAP3"/>
</dbReference>
<reference evidence="8" key="1">
    <citation type="submission" date="2023-03" db="EMBL/GenBank/DDBJ databases">
        <title>Massive genome expansion in bonnet fungi (Mycena s.s.) driven by repeated elements and novel gene families across ecological guilds.</title>
        <authorList>
            <consortium name="Lawrence Berkeley National Laboratory"/>
            <person name="Harder C.B."/>
            <person name="Miyauchi S."/>
            <person name="Viragh M."/>
            <person name="Kuo A."/>
            <person name="Thoen E."/>
            <person name="Andreopoulos B."/>
            <person name="Lu D."/>
            <person name="Skrede I."/>
            <person name="Drula E."/>
            <person name="Henrissat B."/>
            <person name="Morin E."/>
            <person name="Kohler A."/>
            <person name="Barry K."/>
            <person name="LaButti K."/>
            <person name="Morin E."/>
            <person name="Salamov A."/>
            <person name="Lipzen A."/>
            <person name="Mereny Z."/>
            <person name="Hegedus B."/>
            <person name="Baldrian P."/>
            <person name="Stursova M."/>
            <person name="Weitz H."/>
            <person name="Taylor A."/>
            <person name="Grigoriev I.V."/>
            <person name="Nagy L.G."/>
            <person name="Martin F."/>
            <person name="Kauserud H."/>
        </authorList>
    </citation>
    <scope>NUCLEOTIDE SEQUENCE</scope>
    <source>
        <strain evidence="8">CBHHK188m</strain>
    </source>
</reference>
<keyword evidence="4" id="KW-0862">Zinc</keyword>
<keyword evidence="1" id="KW-0479">Metal-binding</keyword>
<feature type="compositionally biased region" description="Polar residues" evidence="6">
    <location>
        <begin position="1"/>
        <end position="22"/>
    </location>
</feature>
<keyword evidence="9" id="KW-1185">Reference proteome</keyword>
<keyword evidence="3" id="KW-0802">TPR repeat</keyword>
<dbReference type="AlphaFoldDB" id="A0AAD7JD20"/>
<feature type="domain" description="MYND-type" evidence="7">
    <location>
        <begin position="195"/>
        <end position="232"/>
    </location>
</feature>
<evidence type="ECO:0000256" key="1">
    <source>
        <dbReference type="ARBA" id="ARBA00022723"/>
    </source>
</evidence>
<dbReference type="EMBL" id="JARJLG010000051">
    <property type="protein sequence ID" value="KAJ7759784.1"/>
    <property type="molecule type" value="Genomic_DNA"/>
</dbReference>
<dbReference type="InterPro" id="IPR019734">
    <property type="entry name" value="TPR_rpt"/>
</dbReference>
<accession>A0AAD7JD20</accession>
<dbReference type="SUPFAM" id="SSF48452">
    <property type="entry name" value="TPR-like"/>
    <property type="match status" value="1"/>
</dbReference>
<dbReference type="GO" id="GO:0008270">
    <property type="term" value="F:zinc ion binding"/>
    <property type="evidence" value="ECO:0007669"/>
    <property type="project" value="UniProtKB-KW"/>
</dbReference>
<feature type="region of interest" description="Disordered" evidence="6">
    <location>
        <begin position="1"/>
        <end position="26"/>
    </location>
</feature>
<dbReference type="PANTHER" id="PTHR46423:SF1">
    <property type="entry name" value="RNA POLYMERASE II-ASSOCIATED PROTEIN 3"/>
    <property type="match status" value="1"/>
</dbReference>
<keyword evidence="2 5" id="KW-0863">Zinc-finger</keyword>
<proteinExistence type="predicted"/>
<dbReference type="InterPro" id="IPR002893">
    <property type="entry name" value="Znf_MYND"/>
</dbReference>
<comment type="caution">
    <text evidence="8">The sequence shown here is derived from an EMBL/GenBank/DDBJ whole genome shotgun (WGS) entry which is preliminary data.</text>
</comment>
<evidence type="ECO:0000313" key="9">
    <source>
        <dbReference type="Proteomes" id="UP001215280"/>
    </source>
</evidence>
<dbReference type="Gene3D" id="6.10.140.2220">
    <property type="match status" value="1"/>
</dbReference>
<protein>
    <recommendedName>
        <fullName evidence="7">MYND-type domain-containing protein</fullName>
    </recommendedName>
</protein>
<evidence type="ECO:0000256" key="3">
    <source>
        <dbReference type="ARBA" id="ARBA00022803"/>
    </source>
</evidence>
<gene>
    <name evidence="8" type="ORF">DFH07DRAFT_1060173</name>
</gene>
<evidence type="ECO:0000313" key="8">
    <source>
        <dbReference type="EMBL" id="KAJ7759784.1"/>
    </source>
</evidence>
<dbReference type="Gene3D" id="1.25.40.10">
    <property type="entry name" value="Tetratricopeptide repeat domain"/>
    <property type="match status" value="1"/>
</dbReference>
<evidence type="ECO:0000259" key="7">
    <source>
        <dbReference type="PROSITE" id="PS50865"/>
    </source>
</evidence>
<dbReference type="GO" id="GO:0101031">
    <property type="term" value="C:protein folding chaperone complex"/>
    <property type="evidence" value="ECO:0007669"/>
    <property type="project" value="TreeGrafter"/>
</dbReference>
<dbReference type="SUPFAM" id="SSF144232">
    <property type="entry name" value="HIT/MYND zinc finger-like"/>
    <property type="match status" value="1"/>
</dbReference>